<organism evidence="1 2">
    <name type="scientific">Paenibacillus popilliae ATCC 14706</name>
    <dbReference type="NCBI Taxonomy" id="1212764"/>
    <lineage>
        <taxon>Bacteria</taxon>
        <taxon>Bacillati</taxon>
        <taxon>Bacillota</taxon>
        <taxon>Bacilli</taxon>
        <taxon>Bacillales</taxon>
        <taxon>Paenibacillaceae</taxon>
        <taxon>Paenibacillus</taxon>
    </lineage>
</organism>
<dbReference type="RefSeq" id="WP_006287779.1">
    <property type="nucleotide sequence ID" value="NZ_BALG01000295.1"/>
</dbReference>
<dbReference type="EMBL" id="BALG01000295">
    <property type="protein sequence ID" value="GAC43999.1"/>
    <property type="molecule type" value="Genomic_DNA"/>
</dbReference>
<accession>M9M4H9</accession>
<evidence type="ECO:0000313" key="2">
    <source>
        <dbReference type="Proteomes" id="UP000029453"/>
    </source>
</evidence>
<evidence type="ECO:0000313" key="1">
    <source>
        <dbReference type="EMBL" id="GAC43999.1"/>
    </source>
</evidence>
<dbReference type="AlphaFoldDB" id="M9M4H9"/>
<keyword evidence="2" id="KW-1185">Reference proteome</keyword>
<gene>
    <name evidence="1" type="ORF">PPOP_3399</name>
</gene>
<reference evidence="1 2" key="1">
    <citation type="submission" date="2012-10" db="EMBL/GenBank/DDBJ databases">
        <title>Draft Genome Sequence of Paenibacillus popilliae ATCC 14706T.</title>
        <authorList>
            <person name="Iiyama K."/>
            <person name="Mori K."/>
            <person name="Mon H."/>
            <person name="Chieda Y."/>
            <person name="Lee J.M."/>
            <person name="Kusakabe T."/>
            <person name="Tashiro K."/>
            <person name="Asano S."/>
            <person name="Yasunaga-Aoki C."/>
            <person name="Shimizu S."/>
        </authorList>
    </citation>
    <scope>NUCLEOTIDE SEQUENCE [LARGE SCALE GENOMIC DNA]</scope>
    <source>
        <strain evidence="1 2">ATCC 14706</strain>
    </source>
</reference>
<sequence length="58" mass="6782">MDRDKFDLVTFIYTGKSLNKNTRTAIKILEELTQTVLGREEKEIEDFAENMSKEISIK</sequence>
<name>M9M4H9_PAEPP</name>
<protein>
    <submittedName>
        <fullName evidence="1">Uncharacterized protein</fullName>
    </submittedName>
</protein>
<proteinExistence type="predicted"/>
<dbReference type="Proteomes" id="UP000029453">
    <property type="component" value="Unassembled WGS sequence"/>
</dbReference>
<comment type="caution">
    <text evidence="1">The sequence shown here is derived from an EMBL/GenBank/DDBJ whole genome shotgun (WGS) entry which is preliminary data.</text>
</comment>